<keyword evidence="5 13" id="KW-0819">tRNA processing</keyword>
<evidence type="ECO:0000256" key="12">
    <source>
        <dbReference type="ARBA" id="ARBA00023014"/>
    </source>
</evidence>
<evidence type="ECO:0000256" key="7">
    <source>
        <dbReference type="ARBA" id="ARBA00022741"/>
    </source>
</evidence>
<dbReference type="PANTHER" id="PTHR43686">
    <property type="entry name" value="SULFURTRANSFERASE-RELATED"/>
    <property type="match status" value="1"/>
</dbReference>
<dbReference type="Pfam" id="PF01171">
    <property type="entry name" value="ATP_bind_3"/>
    <property type="match status" value="1"/>
</dbReference>
<evidence type="ECO:0000256" key="5">
    <source>
        <dbReference type="ARBA" id="ARBA00022694"/>
    </source>
</evidence>
<dbReference type="SUPFAM" id="SSF52402">
    <property type="entry name" value="Adenine nucleotide alpha hydrolases-like"/>
    <property type="match status" value="1"/>
</dbReference>
<dbReference type="PIRSF" id="PIRSF004976">
    <property type="entry name" value="ATPase_YdaO"/>
    <property type="match status" value="1"/>
</dbReference>
<dbReference type="InterPro" id="IPR035107">
    <property type="entry name" value="tRNA_thiolation_TtcA_Ctu1"/>
</dbReference>
<keyword evidence="2 13" id="KW-0963">Cytoplasm</keyword>
<keyword evidence="12 13" id="KW-0411">Iron-sulfur</keyword>
<evidence type="ECO:0000256" key="1">
    <source>
        <dbReference type="ARBA" id="ARBA00022485"/>
    </source>
</evidence>
<comment type="similarity">
    <text evidence="13">Belongs to the TtcA family.</text>
</comment>
<dbReference type="GO" id="GO:0000049">
    <property type="term" value="F:tRNA binding"/>
    <property type="evidence" value="ECO:0007669"/>
    <property type="project" value="UniProtKB-KW"/>
</dbReference>
<dbReference type="HAMAP" id="MF_01850">
    <property type="entry name" value="TtcA"/>
    <property type="match status" value="1"/>
</dbReference>
<keyword evidence="8 13" id="KW-0067">ATP-binding</keyword>
<dbReference type="GO" id="GO:0016783">
    <property type="term" value="F:sulfurtransferase activity"/>
    <property type="evidence" value="ECO:0007669"/>
    <property type="project" value="UniProtKB-UniRule"/>
</dbReference>
<comment type="miscellaneous">
    <text evidence="13">The thiolation reaction likely consists of two steps: a first activation step by ATP to form an adenylated intermediate of the target base of tRNA, and a second nucleophilic substitution step of the sulfur (S) atom supplied by the hydrosulfide attached to the Fe-S cluster.</text>
</comment>
<accession>X7E610</accession>
<dbReference type="PATRIC" id="fig|1122207.3.peg.1018"/>
<comment type="function">
    <text evidence="13">Catalyzes the ATP-dependent 2-thiolation of cytidine in position 32 of tRNA, to form 2-thiocytidine (s(2)C32). The sulfur atoms are provided by the cysteine/cysteine desulfurase (IscS) system.</text>
</comment>
<dbReference type="GO" id="GO:0005524">
    <property type="term" value="F:ATP binding"/>
    <property type="evidence" value="ECO:0007669"/>
    <property type="project" value="UniProtKB-UniRule"/>
</dbReference>
<dbReference type="GO" id="GO:0034227">
    <property type="term" value="P:tRNA thio-modification"/>
    <property type="evidence" value="ECO:0007669"/>
    <property type="project" value="UniProtKB-UniRule"/>
</dbReference>
<dbReference type="Proteomes" id="UP000054058">
    <property type="component" value="Unassembled WGS sequence"/>
</dbReference>
<dbReference type="CDD" id="cd24138">
    <property type="entry name" value="TtcA-like"/>
    <property type="match status" value="1"/>
</dbReference>
<comment type="subunit">
    <text evidence="13">Homodimer.</text>
</comment>
<evidence type="ECO:0000256" key="10">
    <source>
        <dbReference type="ARBA" id="ARBA00022884"/>
    </source>
</evidence>
<name>X7E610_9GAMM</name>
<dbReference type="InterPro" id="IPR011063">
    <property type="entry name" value="TilS/TtcA_N"/>
</dbReference>
<evidence type="ECO:0000313" key="16">
    <source>
        <dbReference type="Proteomes" id="UP000054058"/>
    </source>
</evidence>
<keyword evidence="10 13" id="KW-0694">RNA-binding</keyword>
<comment type="pathway">
    <text evidence="13">tRNA modification.</text>
</comment>
<dbReference type="NCBIfam" id="NF007972">
    <property type="entry name" value="PRK10696.1"/>
    <property type="match status" value="1"/>
</dbReference>
<keyword evidence="9 13" id="KW-0460">Magnesium</keyword>
<dbReference type="GO" id="GO:0005737">
    <property type="term" value="C:cytoplasm"/>
    <property type="evidence" value="ECO:0007669"/>
    <property type="project" value="UniProtKB-SubCell"/>
</dbReference>
<feature type="binding site" evidence="13">
    <location>
        <position position="123"/>
    </location>
    <ligand>
        <name>[4Fe-4S] cluster</name>
        <dbReference type="ChEBI" id="CHEBI:49883"/>
    </ligand>
</feature>
<dbReference type="Gene3D" id="3.40.50.620">
    <property type="entry name" value="HUPs"/>
    <property type="match status" value="1"/>
</dbReference>
<evidence type="ECO:0000313" key="15">
    <source>
        <dbReference type="EMBL" id="ETX11484.1"/>
    </source>
</evidence>
<dbReference type="OrthoDB" id="9801054at2"/>
<evidence type="ECO:0000256" key="4">
    <source>
        <dbReference type="ARBA" id="ARBA00022679"/>
    </source>
</evidence>
<feature type="domain" description="tRNA(Ile)-lysidine/2-thiocytidine synthase N-terminal" evidence="14">
    <location>
        <begin position="39"/>
        <end position="202"/>
    </location>
</feature>
<dbReference type="EC" id="2.8.1.-" evidence="13"/>
<feature type="binding site" evidence="13">
    <location>
        <position position="211"/>
    </location>
    <ligand>
        <name>[4Fe-4S] cluster</name>
        <dbReference type="ChEBI" id="CHEBI:49883"/>
    </ligand>
</feature>
<comment type="caution">
    <text evidence="15">The sequence shown here is derived from an EMBL/GenBank/DDBJ whole genome shotgun (WGS) entry which is preliminary data.</text>
</comment>
<feature type="short sequence motif" description="PP-loop motif" evidence="13">
    <location>
        <begin position="45"/>
        <end position="50"/>
    </location>
</feature>
<dbReference type="STRING" id="1122207.MUS1_09365"/>
<dbReference type="InterPro" id="IPR014729">
    <property type="entry name" value="Rossmann-like_a/b/a_fold"/>
</dbReference>
<organism evidence="15 16">
    <name type="scientific">Marinomonas ushuaiensis DSM 15871</name>
    <dbReference type="NCBI Taxonomy" id="1122207"/>
    <lineage>
        <taxon>Bacteria</taxon>
        <taxon>Pseudomonadati</taxon>
        <taxon>Pseudomonadota</taxon>
        <taxon>Gammaproteobacteria</taxon>
        <taxon>Oceanospirillales</taxon>
        <taxon>Oceanospirillaceae</taxon>
        <taxon>Marinomonas</taxon>
    </lineage>
</organism>
<evidence type="ECO:0000256" key="3">
    <source>
        <dbReference type="ARBA" id="ARBA00022555"/>
    </source>
</evidence>
<sequence>MDLSSRPKEKLEQNKLQKRLRRLTGQAIADFNMIEEGDKIMVCLSGGKDSYTMLEILRNLQASAPIDFSIIAVNLDQKQPGFPEHILPAYLEELGVDFHILERDTYSIVKDIVPEGKTTCGLCSRLRRGSLYGFAEEIGATKIALGHHRDDILETMFLNMFFGGKLKSMPPKLLSDDGKHVVIRPLAYCKEKDIETFATMKGYPIIPCNLCGSQDNLQRQVIKDMLQKWDKDYPGRTDSMFTALQNVVPSHLADTELFDFKGLKQTASAFDRLNIISL</sequence>
<keyword evidence="11 13" id="KW-0408">Iron</keyword>
<dbReference type="GO" id="GO:0051539">
    <property type="term" value="F:4 iron, 4 sulfur cluster binding"/>
    <property type="evidence" value="ECO:0007669"/>
    <property type="project" value="UniProtKB-UniRule"/>
</dbReference>
<dbReference type="GO" id="GO:0000287">
    <property type="term" value="F:magnesium ion binding"/>
    <property type="evidence" value="ECO:0007669"/>
    <property type="project" value="UniProtKB-UniRule"/>
</dbReference>
<proteinExistence type="inferred from homology"/>
<dbReference type="InterPro" id="IPR012089">
    <property type="entry name" value="tRNA_Cyd_32_2_STrfase"/>
</dbReference>
<feature type="binding site" evidence="13">
    <location>
        <position position="120"/>
    </location>
    <ligand>
        <name>[4Fe-4S] cluster</name>
        <dbReference type="ChEBI" id="CHEBI:49883"/>
    </ligand>
</feature>
<keyword evidence="6 13" id="KW-0479">Metal-binding</keyword>
<dbReference type="eggNOG" id="COG0037">
    <property type="taxonomic scope" value="Bacteria"/>
</dbReference>
<reference evidence="15 16" key="1">
    <citation type="submission" date="2014-01" db="EMBL/GenBank/DDBJ databases">
        <title>Marinomonas ushuaiensis DSM 15871 Genome Sequencing.</title>
        <authorList>
            <person name="Lai Q."/>
            <person name="Shao Z.S."/>
        </authorList>
    </citation>
    <scope>NUCLEOTIDE SEQUENCE [LARGE SCALE GENOMIC DNA]</scope>
    <source>
        <strain evidence="15 16">DSM 15871</strain>
    </source>
</reference>
<evidence type="ECO:0000256" key="11">
    <source>
        <dbReference type="ARBA" id="ARBA00023004"/>
    </source>
</evidence>
<dbReference type="RefSeq" id="WP_036159823.1">
    <property type="nucleotide sequence ID" value="NZ_JAMB01000003.1"/>
</dbReference>
<keyword evidence="16" id="KW-1185">Reference proteome</keyword>
<evidence type="ECO:0000256" key="13">
    <source>
        <dbReference type="HAMAP-Rule" id="MF_01850"/>
    </source>
</evidence>
<keyword evidence="1 13" id="KW-0004">4Fe-4S</keyword>
<keyword evidence="4 13" id="KW-0808">Transferase</keyword>
<comment type="subcellular location">
    <subcellularLocation>
        <location evidence="13">Cytoplasm</location>
    </subcellularLocation>
</comment>
<evidence type="ECO:0000259" key="14">
    <source>
        <dbReference type="Pfam" id="PF01171"/>
    </source>
</evidence>
<gene>
    <name evidence="13" type="primary">ttcA</name>
    <name evidence="15" type="ORF">MUS1_09365</name>
</gene>
<evidence type="ECO:0000256" key="6">
    <source>
        <dbReference type="ARBA" id="ARBA00022723"/>
    </source>
</evidence>
<evidence type="ECO:0000256" key="8">
    <source>
        <dbReference type="ARBA" id="ARBA00022840"/>
    </source>
</evidence>
<keyword evidence="7 13" id="KW-0547">Nucleotide-binding</keyword>
<protein>
    <recommendedName>
        <fullName evidence="13">tRNA-cytidine(32) 2-sulfurtransferase</fullName>
        <ecNumber evidence="13">2.8.1.-</ecNumber>
    </recommendedName>
    <alternativeName>
        <fullName evidence="13">Two-thiocytidine biosynthesis protein A</fullName>
    </alternativeName>
    <alternativeName>
        <fullName evidence="13">tRNA 2-thiocytidine biosynthesis protein TtcA</fullName>
    </alternativeName>
</protein>
<dbReference type="AlphaFoldDB" id="X7E610"/>
<comment type="cofactor">
    <cofactor evidence="13">
        <name>[4Fe-4S] cluster</name>
        <dbReference type="ChEBI" id="CHEBI:49883"/>
    </cofactor>
    <text evidence="13">Binds 1 [4Fe-4S] cluster per subunit. The cluster is chelated by three Cys residues, the fourth Fe has a free coordination site that may bind a sulfur atom transferred from the persulfide of IscS.</text>
</comment>
<evidence type="ECO:0000256" key="9">
    <source>
        <dbReference type="ARBA" id="ARBA00022842"/>
    </source>
</evidence>
<dbReference type="EMBL" id="JAMB01000003">
    <property type="protein sequence ID" value="ETX11484.1"/>
    <property type="molecule type" value="Genomic_DNA"/>
</dbReference>
<evidence type="ECO:0000256" key="2">
    <source>
        <dbReference type="ARBA" id="ARBA00022490"/>
    </source>
</evidence>
<keyword evidence="3 13" id="KW-0820">tRNA-binding</keyword>
<comment type="catalytic activity">
    <reaction evidence="13">
        <text>cytidine(32) in tRNA + S-sulfanyl-L-cysteinyl-[cysteine desulfurase] + AH2 + ATP = 2-thiocytidine(32) in tRNA + L-cysteinyl-[cysteine desulfurase] + A + AMP + diphosphate + H(+)</text>
        <dbReference type="Rhea" id="RHEA:57048"/>
        <dbReference type="Rhea" id="RHEA-COMP:10288"/>
        <dbReference type="Rhea" id="RHEA-COMP:12157"/>
        <dbReference type="Rhea" id="RHEA-COMP:12158"/>
        <dbReference type="Rhea" id="RHEA-COMP:14821"/>
        <dbReference type="ChEBI" id="CHEBI:13193"/>
        <dbReference type="ChEBI" id="CHEBI:15378"/>
        <dbReference type="ChEBI" id="CHEBI:17499"/>
        <dbReference type="ChEBI" id="CHEBI:29950"/>
        <dbReference type="ChEBI" id="CHEBI:30616"/>
        <dbReference type="ChEBI" id="CHEBI:33019"/>
        <dbReference type="ChEBI" id="CHEBI:61963"/>
        <dbReference type="ChEBI" id="CHEBI:82748"/>
        <dbReference type="ChEBI" id="CHEBI:141453"/>
        <dbReference type="ChEBI" id="CHEBI:456215"/>
    </reaction>
</comment>
<comment type="cofactor">
    <cofactor evidence="13">
        <name>Mg(2+)</name>
        <dbReference type="ChEBI" id="CHEBI:18420"/>
    </cofactor>
</comment>
<dbReference type="PANTHER" id="PTHR43686:SF1">
    <property type="entry name" value="AMINOTRAN_5 DOMAIN-CONTAINING PROTEIN"/>
    <property type="match status" value="1"/>
</dbReference>